<evidence type="ECO:0000256" key="1">
    <source>
        <dbReference type="ARBA" id="ARBA00004123"/>
    </source>
</evidence>
<accession>G1KN66</accession>
<evidence type="ECO:0000256" key="2">
    <source>
        <dbReference type="ARBA" id="ARBA00009761"/>
    </source>
</evidence>
<dbReference type="GeneID" id="100553184"/>
<sequence length="118" mass="13251">MADVLGGPKVRVAASQLAQFIGKPVCFVGHLDKIHPTGKYFFLTDGEDKKATIEMSTPLEEEISGVIEVVGRVTKQVNVLCETYTQFREDKNSFDLALYNEALKIIHDFSEYYPYGTK</sequence>
<dbReference type="GO" id="GO:0006289">
    <property type="term" value="P:nucleotide-excision repair"/>
    <property type="evidence" value="ECO:0000318"/>
    <property type="project" value="GO_Central"/>
</dbReference>
<reference evidence="4 5" key="1">
    <citation type="submission" date="2009-12" db="EMBL/GenBank/DDBJ databases">
        <title>The Genome Sequence of Anolis carolinensis (Green Anole Lizard).</title>
        <authorList>
            <consortium name="The Genome Sequencing Platform"/>
            <person name="Di Palma F."/>
            <person name="Alfoldi J."/>
            <person name="Heiman D."/>
            <person name="Young S."/>
            <person name="Grabherr M."/>
            <person name="Johnson J."/>
            <person name="Lander E.S."/>
            <person name="Lindblad-Toh K."/>
        </authorList>
    </citation>
    <scope>NUCLEOTIDE SEQUENCE [LARGE SCALE GENOMIC DNA]</scope>
    <source>
        <strain evidence="4 5">JBL SC #1</strain>
    </source>
</reference>
<dbReference type="GO" id="GO:0003697">
    <property type="term" value="F:single-stranded DNA binding"/>
    <property type="evidence" value="ECO:0000318"/>
    <property type="project" value="GO_Central"/>
</dbReference>
<reference evidence="4" key="3">
    <citation type="submission" date="2025-09" db="UniProtKB">
        <authorList>
            <consortium name="Ensembl"/>
        </authorList>
    </citation>
    <scope>IDENTIFICATION</scope>
</reference>
<keyword evidence="3" id="KW-0539">Nucleus</keyword>
<dbReference type="OrthoDB" id="188186at2759"/>
<dbReference type="GO" id="GO:0035861">
    <property type="term" value="C:site of double-strand break"/>
    <property type="evidence" value="ECO:0000318"/>
    <property type="project" value="GO_Central"/>
</dbReference>
<dbReference type="GO" id="GO:0005662">
    <property type="term" value="C:DNA replication factor A complex"/>
    <property type="evidence" value="ECO:0000318"/>
    <property type="project" value="GO_Central"/>
</dbReference>
<dbReference type="STRING" id="28377.ENSACAP00000012819"/>
<name>G1KN66_ANOCA</name>
<protein>
    <submittedName>
        <fullName evidence="4">Replication protein A3</fullName>
    </submittedName>
</protein>
<keyword evidence="5" id="KW-1185">Reference proteome</keyword>
<evidence type="ECO:0000313" key="5">
    <source>
        <dbReference type="Proteomes" id="UP000001646"/>
    </source>
</evidence>
<dbReference type="SUPFAM" id="SSF50249">
    <property type="entry name" value="Nucleic acid-binding proteins"/>
    <property type="match status" value="1"/>
</dbReference>
<dbReference type="InParanoid" id="G1KN66"/>
<gene>
    <name evidence="4" type="primary">RPA3</name>
</gene>
<dbReference type="GeneTree" id="ENSGT00390000008029"/>
<dbReference type="Proteomes" id="UP000001646">
    <property type="component" value="Chromosome 6"/>
</dbReference>
<dbReference type="PANTHER" id="PTHR15114:SF1">
    <property type="entry name" value="REPLICATION PROTEIN A 14 KDA SUBUNIT"/>
    <property type="match status" value="1"/>
</dbReference>
<dbReference type="Ensembl" id="ENSACAT00000013076.3">
    <property type="protein sequence ID" value="ENSACAP00000012819.3"/>
    <property type="gene ID" value="ENSACAG00000013055.3"/>
</dbReference>
<dbReference type="KEGG" id="acs:100553184"/>
<evidence type="ECO:0000256" key="3">
    <source>
        <dbReference type="ARBA" id="ARBA00023242"/>
    </source>
</evidence>
<dbReference type="RefSeq" id="XP_003222041.1">
    <property type="nucleotide sequence ID" value="XM_003221993.4"/>
</dbReference>
<evidence type="ECO:0000313" key="4">
    <source>
        <dbReference type="Ensembl" id="ENSACAP00000012819.3"/>
    </source>
</evidence>
<dbReference type="GO" id="GO:0003684">
    <property type="term" value="F:damaged DNA binding"/>
    <property type="evidence" value="ECO:0000318"/>
    <property type="project" value="GO_Central"/>
</dbReference>
<proteinExistence type="inferred from homology"/>
<dbReference type="eggNOG" id="ENOG502S203">
    <property type="taxonomic scope" value="Eukaryota"/>
</dbReference>
<comment type="similarity">
    <text evidence="2">Belongs to the replication factor A protein 3 family.</text>
</comment>
<dbReference type="PANTHER" id="PTHR15114">
    <property type="entry name" value="REPLICATION PROTEIN A3"/>
    <property type="match status" value="1"/>
</dbReference>
<dbReference type="Pfam" id="PF08661">
    <property type="entry name" value="Rep_fac-A_3"/>
    <property type="match status" value="1"/>
</dbReference>
<dbReference type="AlphaFoldDB" id="G1KN66"/>
<dbReference type="InterPro" id="IPR012340">
    <property type="entry name" value="NA-bd_OB-fold"/>
</dbReference>
<dbReference type="HOGENOM" id="CLU_141922_0_1_1"/>
<dbReference type="Gene3D" id="2.40.50.140">
    <property type="entry name" value="Nucleic acid-binding proteins"/>
    <property type="match status" value="1"/>
</dbReference>
<dbReference type="GO" id="GO:0006298">
    <property type="term" value="P:mismatch repair"/>
    <property type="evidence" value="ECO:0000318"/>
    <property type="project" value="GO_Central"/>
</dbReference>
<dbReference type="CDD" id="cd04479">
    <property type="entry name" value="RPA3"/>
    <property type="match status" value="1"/>
</dbReference>
<dbReference type="GO" id="GO:0006260">
    <property type="term" value="P:DNA replication"/>
    <property type="evidence" value="ECO:0000318"/>
    <property type="project" value="GO_Central"/>
</dbReference>
<dbReference type="GO" id="GO:0007346">
    <property type="term" value="P:regulation of mitotic cell cycle"/>
    <property type="evidence" value="ECO:0007669"/>
    <property type="project" value="Ensembl"/>
</dbReference>
<reference evidence="4" key="2">
    <citation type="submission" date="2025-08" db="UniProtKB">
        <authorList>
            <consortium name="Ensembl"/>
        </authorList>
    </citation>
    <scope>IDENTIFICATION</scope>
</reference>
<dbReference type="Bgee" id="ENSACAG00000013055">
    <property type="expression patterns" value="Expressed in hindlimb bud and 13 other cell types or tissues"/>
</dbReference>
<dbReference type="CTD" id="6119"/>
<organism evidence="4 5">
    <name type="scientific">Anolis carolinensis</name>
    <name type="common">Green anole</name>
    <name type="synonym">American chameleon</name>
    <dbReference type="NCBI Taxonomy" id="28377"/>
    <lineage>
        <taxon>Eukaryota</taxon>
        <taxon>Metazoa</taxon>
        <taxon>Chordata</taxon>
        <taxon>Craniata</taxon>
        <taxon>Vertebrata</taxon>
        <taxon>Euteleostomi</taxon>
        <taxon>Lepidosauria</taxon>
        <taxon>Squamata</taxon>
        <taxon>Bifurcata</taxon>
        <taxon>Unidentata</taxon>
        <taxon>Episquamata</taxon>
        <taxon>Toxicofera</taxon>
        <taxon>Iguania</taxon>
        <taxon>Dactyloidae</taxon>
        <taxon>Anolis</taxon>
    </lineage>
</organism>
<dbReference type="InterPro" id="IPR013970">
    <property type="entry name" value="Rfa2"/>
</dbReference>
<dbReference type="GO" id="GO:0006284">
    <property type="term" value="P:base-excision repair"/>
    <property type="evidence" value="ECO:0000318"/>
    <property type="project" value="GO_Central"/>
</dbReference>
<dbReference type="FunFam" id="2.40.50.140:FF:000395">
    <property type="entry name" value="Replication protein A3"/>
    <property type="match status" value="1"/>
</dbReference>
<dbReference type="GO" id="GO:0042127">
    <property type="term" value="P:regulation of cell population proliferation"/>
    <property type="evidence" value="ECO:0007669"/>
    <property type="project" value="Ensembl"/>
</dbReference>
<comment type="subcellular location">
    <subcellularLocation>
        <location evidence="1">Nucleus</location>
    </subcellularLocation>
</comment>
<dbReference type="GO" id="GO:0000724">
    <property type="term" value="P:double-strand break repair via homologous recombination"/>
    <property type="evidence" value="ECO:0000318"/>
    <property type="project" value="GO_Central"/>
</dbReference>